<name>A0A0H5QHB7_9EUKA</name>
<feature type="domain" description="Helicase ATP-binding" evidence="10">
    <location>
        <begin position="368"/>
        <end position="524"/>
    </location>
</feature>
<evidence type="ECO:0000256" key="7">
    <source>
        <dbReference type="ARBA" id="ARBA00022840"/>
    </source>
</evidence>
<evidence type="ECO:0000256" key="3">
    <source>
        <dbReference type="ARBA" id="ARBA00022490"/>
    </source>
</evidence>
<dbReference type="Pfam" id="PF00271">
    <property type="entry name" value="Helicase_C"/>
    <property type="match status" value="1"/>
</dbReference>
<dbReference type="InterPro" id="IPR027417">
    <property type="entry name" value="P-loop_NTPase"/>
</dbReference>
<keyword evidence="6" id="KW-0347">Helicase</keyword>
<dbReference type="PANTHER" id="PTHR12131:SF1">
    <property type="entry name" value="ATP-DEPENDENT RNA HELICASE SUPV3L1, MITOCHONDRIAL-RELATED"/>
    <property type="match status" value="1"/>
</dbReference>
<dbReference type="InterPro" id="IPR016438">
    <property type="entry name" value="SKI2-like"/>
</dbReference>
<dbReference type="GO" id="GO:0016787">
    <property type="term" value="F:hydrolase activity"/>
    <property type="evidence" value="ECO:0007669"/>
    <property type="project" value="UniProtKB-KW"/>
</dbReference>
<dbReference type="PROSITE" id="PS51194">
    <property type="entry name" value="HELICASE_CTER"/>
    <property type="match status" value="1"/>
</dbReference>
<dbReference type="Gene3D" id="3.40.50.300">
    <property type="entry name" value="P-loop containing nucleotide triphosphate hydrolases"/>
    <property type="match status" value="2"/>
</dbReference>
<dbReference type="Pfam" id="PF00270">
    <property type="entry name" value="DEAD"/>
    <property type="match status" value="1"/>
</dbReference>
<dbReference type="InterPro" id="IPR050699">
    <property type="entry name" value="RNA-DNA_Helicase"/>
</dbReference>
<dbReference type="SMART" id="SM00490">
    <property type="entry name" value="HELICc"/>
    <property type="match status" value="1"/>
</dbReference>
<dbReference type="Gene3D" id="1.10.3380.30">
    <property type="match status" value="2"/>
</dbReference>
<keyword evidence="5" id="KW-0378">Hydrolase</keyword>
<dbReference type="SMART" id="SM00487">
    <property type="entry name" value="DEXDc"/>
    <property type="match status" value="1"/>
</dbReference>
<sequence>METEHVNDVIDMETSSSFRADELDSTELPFSLAPVGAMGTLQICPPGSRAICPKPRRPPMPSAKDYATSLLVPQGPFPAPFWTVSSVERLIDDLIVPSSHTTRVEIDDVFDVIREVPDDSNTLNAKTSTSMTRRPGSKKDNVLGATTGIPFLPGGLDSSDITLSRPTTISGCDPCFAYLDDDNDIEGDFDWLKSAVDITQGDAQKGPLIFNTRDGRTISGDAHAPPVIGNPEGLLTQHANMDANRQQKLQADAAARKEHELERQRRANAVVSMNSLFGADDTSAADFLNFPSEHTFVQENVAASVEVVDEILPGDKTPALEVKEPLATETWAFAEPLKSSSDINFADVIPKMAIDYQFELDPFQKQAIIHLEKGESVFVAAHTSAGKTVVAEYAIALSIKHLTKAVYTSPIKTLSNQKFREFKKTFGDVGLITGDVQINPEASCLIVTTEILRSMLYKGADVIRDIEWCIFDEVHYLNDPERGVVWEEVIIMLPAHVNVILLSATVPNPLEFADWVGRTKRKPIFVISTTQRPVPLQHYLWCNNTMFNILDANSKFIQDGFKRAHASLAQKQKSAIQVKQQQKSRQVGSSTGSWVALLQQLREANLLPVVVFSFSKKGCETAADGLRSQDLTSNVEKSEIHVLCESSLKRLPACDRELPQILRVKEMLRRGIGIHHSGLLPVVKELVEMAFSRGLVKILFATETFAMGVNMPTKTVVFNGLRKHDGTEFRDLLPGEYTQMSGRAGRRGLDVFGNVIINCGDGKIPDQTLVHNLLLGRPTALQSKFRLTYSMILNLLRVEELRVEDMIKRSFCEFNTQKSEPQNRAFITKGEESLKNLPKIDCMYRKPELIEEYFDLHEKRHERKAEIMSWIMKSPSCDRYISEGRTLVVTKYNLYKVRGVVLFTNRTGPDYRKVIALLICPLGWTPPSSVQRSCQNRMSRCGTSLTAISYLITEIKDHNVDAICETIVVSGKEIIVEERDKAVEDALRNLTAASMNELHPIRDMNIHDPDLFVAVKSLENEPELDSILCHSCPMKDQHFSQTQRAHEIERHLKELRFRISDSNIMLISDMRQRMEVLTQINYVAPDRSLLIKGRVACEINTCDCLIVTELIFENVFAEIDPAEAAALLSSLIFQGKTDDQPRVIDRLDQLRAKLLVIATSLGNLQLTCGVDVTAQSYIAQNCNFGLLEVVYEWAKGTSFAKICEMTLVEEGLIVRCIVRLAEVCRDVRNAARVIGDAKLFQLMDAAAAAIKRDIVFAASLYVS</sequence>
<evidence type="ECO:0000256" key="4">
    <source>
        <dbReference type="ARBA" id="ARBA00022741"/>
    </source>
</evidence>
<dbReference type="InterPro" id="IPR012961">
    <property type="entry name" value="Ski2/MTR4_C"/>
</dbReference>
<evidence type="ECO:0000256" key="1">
    <source>
        <dbReference type="ARBA" id="ARBA00004496"/>
    </source>
</evidence>
<evidence type="ECO:0000259" key="11">
    <source>
        <dbReference type="PROSITE" id="PS51194"/>
    </source>
</evidence>
<evidence type="ECO:0000256" key="9">
    <source>
        <dbReference type="SAM" id="MobiDB-lite"/>
    </source>
</evidence>
<dbReference type="FunFam" id="1.10.3380.30:FF:000001">
    <property type="entry name" value="Ski2 ATP-dependent RNA helicase"/>
    <property type="match status" value="1"/>
</dbReference>
<evidence type="ECO:0000256" key="5">
    <source>
        <dbReference type="ARBA" id="ARBA00022801"/>
    </source>
</evidence>
<keyword evidence="4" id="KW-0547">Nucleotide-binding</keyword>
<dbReference type="InterPro" id="IPR040801">
    <property type="entry name" value="Ski2_N"/>
</dbReference>
<dbReference type="SUPFAM" id="SSF52540">
    <property type="entry name" value="P-loop containing nucleoside triphosphate hydrolases"/>
    <property type="match status" value="1"/>
</dbReference>
<dbReference type="InterPro" id="IPR011545">
    <property type="entry name" value="DEAD/DEAH_box_helicase_dom"/>
</dbReference>
<evidence type="ECO:0000256" key="2">
    <source>
        <dbReference type="ARBA" id="ARBA00010140"/>
    </source>
</evidence>
<dbReference type="Pfam" id="PF13234">
    <property type="entry name" value="MTR4_beta-barrel"/>
    <property type="match status" value="1"/>
</dbReference>
<keyword evidence="8" id="KW-0694">RNA-binding</keyword>
<proteinExistence type="inferred from homology"/>
<dbReference type="AlphaFoldDB" id="A0A0H5QHB7"/>
<keyword evidence="7" id="KW-0067">ATP-binding</keyword>
<evidence type="ECO:0000313" key="12">
    <source>
        <dbReference type="EMBL" id="CRZ01057.1"/>
    </source>
</evidence>
<evidence type="ECO:0000256" key="6">
    <source>
        <dbReference type="ARBA" id="ARBA00022806"/>
    </source>
</evidence>
<dbReference type="PANTHER" id="PTHR12131">
    <property type="entry name" value="ATP-DEPENDENT RNA AND DNA HELICASE"/>
    <property type="match status" value="1"/>
</dbReference>
<protein>
    <recommendedName>
        <fullName evidence="13">Helicase ATP-binding domain-containing protein</fullName>
    </recommendedName>
</protein>
<dbReference type="Pfam" id="PF17911">
    <property type="entry name" value="Ski2_N"/>
    <property type="match status" value="1"/>
</dbReference>
<dbReference type="PROSITE" id="PS51192">
    <property type="entry name" value="HELICASE_ATP_BIND_1"/>
    <property type="match status" value="1"/>
</dbReference>
<dbReference type="Pfam" id="PF21408">
    <property type="entry name" value="MTR4-like_stalk"/>
    <property type="match status" value="1"/>
</dbReference>
<reference evidence="12" key="1">
    <citation type="submission" date="2015-04" db="EMBL/GenBank/DDBJ databases">
        <title>The genome sequence of the plant pathogenic Rhizarian Plasmodiophora brassicae reveals insights in its biotrophic life cycle and the origin of chitin synthesis.</title>
        <authorList>
            <person name="Schwelm A."/>
            <person name="Fogelqvist J."/>
            <person name="Knaust A."/>
            <person name="Julke S."/>
            <person name="Lilja T."/>
            <person name="Dhandapani V."/>
            <person name="Bonilla-Rosso G."/>
            <person name="Karlsson M."/>
            <person name="Shevchenko A."/>
            <person name="Choi S.R."/>
            <person name="Kim H.G."/>
            <person name="Park J.Y."/>
            <person name="Lim Y.P."/>
            <person name="Ludwig-Muller J."/>
            <person name="Dixelius C."/>
        </authorList>
    </citation>
    <scope>NUCLEOTIDE SEQUENCE</scope>
    <source>
        <tissue evidence="12">Potato root galls</tissue>
    </source>
</reference>
<dbReference type="PIRSF" id="PIRSF005198">
    <property type="entry name" value="Antiviral_helicase_SKI2"/>
    <property type="match status" value="1"/>
</dbReference>
<dbReference type="InterPro" id="IPR048392">
    <property type="entry name" value="MTR4-like_stalk"/>
</dbReference>
<dbReference type="GO" id="GO:0003723">
    <property type="term" value="F:RNA binding"/>
    <property type="evidence" value="ECO:0007669"/>
    <property type="project" value="UniProtKB-KW"/>
</dbReference>
<comment type="subcellular location">
    <subcellularLocation>
        <location evidence="1">Cytoplasm</location>
    </subcellularLocation>
</comment>
<dbReference type="GO" id="GO:0003724">
    <property type="term" value="F:RNA helicase activity"/>
    <property type="evidence" value="ECO:0007669"/>
    <property type="project" value="InterPro"/>
</dbReference>
<dbReference type="CDD" id="cd18795">
    <property type="entry name" value="SF2_C_Ski2"/>
    <property type="match status" value="1"/>
</dbReference>
<organism evidence="12">
    <name type="scientific">Spongospora subterranea</name>
    <dbReference type="NCBI Taxonomy" id="70186"/>
    <lineage>
        <taxon>Eukaryota</taxon>
        <taxon>Sar</taxon>
        <taxon>Rhizaria</taxon>
        <taxon>Endomyxa</taxon>
        <taxon>Phytomyxea</taxon>
        <taxon>Plasmodiophorida</taxon>
        <taxon>Plasmodiophoridae</taxon>
        <taxon>Spongospora</taxon>
    </lineage>
</organism>
<keyword evidence="3" id="KW-0963">Cytoplasm</keyword>
<accession>A0A0H5QHB7</accession>
<dbReference type="FunFam" id="3.40.50.300:FF:000987">
    <property type="entry name" value="DEAD/DEAH box RNA helicase"/>
    <property type="match status" value="1"/>
</dbReference>
<dbReference type="InterPro" id="IPR025696">
    <property type="entry name" value="Beta-barrel_MTR4"/>
</dbReference>
<dbReference type="Pfam" id="PF08148">
    <property type="entry name" value="DSHCT"/>
    <property type="match status" value="1"/>
</dbReference>
<comment type="similarity">
    <text evidence="2">Belongs to the helicase family. SKI2 subfamily.</text>
</comment>
<dbReference type="GO" id="GO:0005524">
    <property type="term" value="F:ATP binding"/>
    <property type="evidence" value="ECO:0007669"/>
    <property type="project" value="UniProtKB-KW"/>
</dbReference>
<dbReference type="InterPro" id="IPR001650">
    <property type="entry name" value="Helicase_C-like"/>
</dbReference>
<dbReference type="EMBL" id="HACM01000615">
    <property type="protein sequence ID" value="CRZ01057.1"/>
    <property type="molecule type" value="Transcribed_RNA"/>
</dbReference>
<evidence type="ECO:0000256" key="8">
    <source>
        <dbReference type="ARBA" id="ARBA00022884"/>
    </source>
</evidence>
<dbReference type="GO" id="GO:0070478">
    <property type="term" value="P:nuclear-transcribed mRNA catabolic process, 3'-5' exonucleolytic nonsense-mediated decay"/>
    <property type="evidence" value="ECO:0007669"/>
    <property type="project" value="TreeGrafter"/>
</dbReference>
<feature type="domain" description="Helicase C-terminal" evidence="11">
    <location>
        <begin position="600"/>
        <end position="796"/>
    </location>
</feature>
<dbReference type="GO" id="GO:0055087">
    <property type="term" value="C:Ski complex"/>
    <property type="evidence" value="ECO:0007669"/>
    <property type="project" value="TreeGrafter"/>
</dbReference>
<dbReference type="InterPro" id="IPR014001">
    <property type="entry name" value="Helicase_ATP-bd"/>
</dbReference>
<dbReference type="FunFam" id="3.40.50.300:FF:000354">
    <property type="entry name" value="ATP-dependent RNA helicase SKI2"/>
    <property type="match status" value="1"/>
</dbReference>
<feature type="compositionally biased region" description="Polar residues" evidence="9">
    <location>
        <begin position="121"/>
        <end position="132"/>
    </location>
</feature>
<evidence type="ECO:0008006" key="13">
    <source>
        <dbReference type="Google" id="ProtNLM"/>
    </source>
</evidence>
<feature type="region of interest" description="Disordered" evidence="9">
    <location>
        <begin position="121"/>
        <end position="143"/>
    </location>
</feature>
<dbReference type="SMART" id="SM01142">
    <property type="entry name" value="DSHCT"/>
    <property type="match status" value="1"/>
</dbReference>
<evidence type="ECO:0000259" key="10">
    <source>
        <dbReference type="PROSITE" id="PS51192"/>
    </source>
</evidence>